<evidence type="ECO:0000313" key="2">
    <source>
        <dbReference type="Proteomes" id="UP000694843"/>
    </source>
</evidence>
<feature type="transmembrane region" description="Helical" evidence="1">
    <location>
        <begin position="218"/>
        <end position="237"/>
    </location>
</feature>
<sequence length="249" mass="27906">MPHIGMSAIRDEYFDGRLNQLDPLFVEHLKVLVPRLLAPERLVEKRSAARQGQPATGEELVGLFRIYMEAFRERRVVLPTTLVEIMVRHKSHEVYKMAFNCYKESMYLKTKPWRRSFEDSFLNSCHSESKSGAIAAYNSENQYTRNSALFATAADVRKGLEKNIEDHFKTYVQKNEKMKLDEFESRSRFYILGGLAVAGAAAVRAGVLTAAGVSLGPAVATAVGVGSVALKAVPWAAKSIYARFLQRGR</sequence>
<accession>A0A8B7N950</accession>
<protein>
    <submittedName>
        <fullName evidence="3">Atlastin-2-like</fullName>
    </submittedName>
</protein>
<reference evidence="3" key="1">
    <citation type="submission" date="2025-08" db="UniProtKB">
        <authorList>
            <consortium name="RefSeq"/>
        </authorList>
    </citation>
    <scope>IDENTIFICATION</scope>
    <source>
        <tissue evidence="3">Whole organism</tissue>
    </source>
</reference>
<organism evidence="2 3">
    <name type="scientific">Hyalella azteca</name>
    <name type="common">Amphipod</name>
    <dbReference type="NCBI Taxonomy" id="294128"/>
    <lineage>
        <taxon>Eukaryota</taxon>
        <taxon>Metazoa</taxon>
        <taxon>Ecdysozoa</taxon>
        <taxon>Arthropoda</taxon>
        <taxon>Crustacea</taxon>
        <taxon>Multicrustacea</taxon>
        <taxon>Malacostraca</taxon>
        <taxon>Eumalacostraca</taxon>
        <taxon>Peracarida</taxon>
        <taxon>Amphipoda</taxon>
        <taxon>Senticaudata</taxon>
        <taxon>Talitrida</taxon>
        <taxon>Talitroidea</taxon>
        <taxon>Hyalellidae</taxon>
        <taxon>Hyalella</taxon>
    </lineage>
</organism>
<proteinExistence type="predicted"/>
<evidence type="ECO:0000256" key="1">
    <source>
        <dbReference type="SAM" id="Phobius"/>
    </source>
</evidence>
<feature type="transmembrane region" description="Helical" evidence="1">
    <location>
        <begin position="189"/>
        <end position="212"/>
    </location>
</feature>
<keyword evidence="2" id="KW-1185">Reference proteome</keyword>
<dbReference type="GO" id="GO:0005525">
    <property type="term" value="F:GTP binding"/>
    <property type="evidence" value="ECO:0007669"/>
    <property type="project" value="InterPro"/>
</dbReference>
<keyword evidence="1" id="KW-0812">Transmembrane</keyword>
<dbReference type="GO" id="GO:0003924">
    <property type="term" value="F:GTPase activity"/>
    <property type="evidence" value="ECO:0007669"/>
    <property type="project" value="InterPro"/>
</dbReference>
<keyword evidence="1" id="KW-0472">Membrane</keyword>
<dbReference type="Proteomes" id="UP000694843">
    <property type="component" value="Unplaced"/>
</dbReference>
<keyword evidence="1" id="KW-1133">Transmembrane helix</keyword>
<dbReference type="InterPro" id="IPR036543">
    <property type="entry name" value="Guanylate-bd_C_sf"/>
</dbReference>
<dbReference type="OrthoDB" id="7788754at2759"/>
<dbReference type="PANTHER" id="PTHR10751">
    <property type="entry name" value="GUANYLATE BINDING PROTEIN"/>
    <property type="match status" value="1"/>
</dbReference>
<dbReference type="AlphaFoldDB" id="A0A8B7N950"/>
<name>A0A8B7N950_HYAAZ</name>
<gene>
    <name evidence="3" type="primary">LOC108667650</name>
</gene>
<dbReference type="KEGG" id="hazt:108667650"/>
<dbReference type="InterPro" id="IPR027417">
    <property type="entry name" value="P-loop_NTPase"/>
</dbReference>
<evidence type="ECO:0000313" key="3">
    <source>
        <dbReference type="RefSeq" id="XP_018010180.1"/>
    </source>
</evidence>
<dbReference type="RefSeq" id="XP_018010180.1">
    <property type="nucleotide sequence ID" value="XM_018154691.2"/>
</dbReference>
<dbReference type="SUPFAM" id="SSF48340">
    <property type="entry name" value="Interferon-induced guanylate-binding protein 1 (GBP1), C-terminal domain"/>
    <property type="match status" value="1"/>
</dbReference>
<dbReference type="GeneID" id="108667650"/>
<dbReference type="Gene3D" id="3.40.50.300">
    <property type="entry name" value="P-loop containing nucleotide triphosphate hydrolases"/>
    <property type="match status" value="1"/>
</dbReference>